<proteinExistence type="predicted"/>
<protein>
    <submittedName>
        <fullName evidence="1">Uncharacterized protein</fullName>
    </submittedName>
</protein>
<sequence length="1636" mass="182049">MSTSSIRRPSRLPQPRSAAGQTTQSTSSRRTFDPMETRSKVGESSSARPLNYRPIGTGRGDAVASVRRSPRKITQLKQLERPPRAPEVSEEPSDSSDASVGPDGWNGVSRTNRDALEYALAPGFVDEGTPRAAKGSNQARASRSESSRFLRNAAAPSRRTTLATAGVGRLPPPSNSNPKSSLKKEYTSRLIEQDRSQRRSLPNSRSERSAQQTLHFKPPSDPNPSRRLKASFAPSVGEGTERRASGERLSRRASGSVPIEYEDGSTTTKSFFDLSEETTLSRNRQRLRQSLVGPDGRLDVPTLEERCEVLTINARSVLSYYMDLEEHGWKEESLEAMKRNWEPFESYKTNQLLAEGQYHRHFIDLPQVSRSLLAGQDYTPEGFEESMNMANCATFVHYIYQIPYDLSKLRPGKGGKLGRQELYREDLRNLNELNDARRVFLRWILPQTWQINDENLSLLLDISTQIFIYRLKKKVESVQRREMDEDEAKELSQGDLEEMMSSDIIRSSLASLKEHRSMTRDQMKAAIERYSTFANVRKSELQDLLYDTGTMQEKWPFEKTASDLTRYIKDVVREVDTKLGSSSLQQILNKLDASKDAPSSDLRQSTSSSEGDEEDQEYGEEEENEEEEGEEESIEVDLPDRIEASSVADGRIIDESRALVGPSQSTPRNARRTIAQRLSPLIETQELKALQGAWLEEMVADLSGDDESIDDQEEDEGVEGEEIMEEPELTRTQKLDALAEMAYEFERAGSEGGEDVEREMEMETGEEEDEERVRKELSQISRSEDENFPITFDSLPRSSSVDINMPSSPPSARRLRHERHTGEPTLAPPHNISVFDVIKAETVRTSESKTSVSRKVNRSFEPSTAPLGTDTEAENAGDETVRIKNAKVNELLKSPSREKASRLRLDSQNKIVRTSVVNQKPRLIENTGKGVRESRFDSQGVEGEEDVFMEGHLSKRDGRRKGKGKAKVKSKQSITSFDRASQADINIDLETENDEESATDAGAESEAVTEFSRVTRSSARRSRQVQQTPSRRRRNNGKDGAEAAQNVDAGNIKTETSDPKTPSRRSTRLIPEVVIPSEAPFSARSERQTKSQASKGQGDSTPVKGREVSQASATTDQVGENGKPFLDPERDTEPGQGRRAEANSVDQSLGEEDVHLPSLDQQDDFEFERGGGEDVDFSAAEHSPPEAPRFRDYESQNEDEFEGDQDPDVLARRRAKDEAIARKKRARPGLENFHIPRSVGWMRDGMLGSAPSSGFGGRDVGSASISRNGMGSSRRVEEVFKAEPSRKRRRFGPAGSVLGSPGEDRVSEEEEREGGEGDEEEEVDELEEEELPENGRPAAAQGFKVKPHKGTNLYVTGANVNGRRYWTKAETDCLLETLYRIARYKKTKPKFQVYSAVLELHGPSGKKSRTLKRWNNVQLKDKSRNELQRMRKEGLKIPYWKKLLHASLWEEKMVRRDERDVTEEIPSEGEVESDLESAGSGRGREGGIDAMEGGGGEKTLRRSTRLAGRDVGDVSGGGDGQGGDEIRQDGERQREGEGEEGGGGEGDPAEDESGRDGRQTEAQKEDGRGEEGEGGGVDEVVGDRQDHGTDGLGDGSSAADAQVEDQARADDEEIEEQASPQGEGDEVSRAGMSVEL</sequence>
<evidence type="ECO:0000313" key="2">
    <source>
        <dbReference type="Proteomes" id="UP000245626"/>
    </source>
</evidence>
<reference evidence="1 2" key="1">
    <citation type="journal article" date="2018" name="Mol. Biol. Evol.">
        <title>Broad Genomic Sampling Reveals a Smut Pathogenic Ancestry of the Fungal Clade Ustilaginomycotina.</title>
        <authorList>
            <person name="Kijpornyongpan T."/>
            <person name="Mondo S.J."/>
            <person name="Barry K."/>
            <person name="Sandor L."/>
            <person name="Lee J."/>
            <person name="Lipzen A."/>
            <person name="Pangilinan J."/>
            <person name="LaButti K."/>
            <person name="Hainaut M."/>
            <person name="Henrissat B."/>
            <person name="Grigoriev I.V."/>
            <person name="Spatafora J.W."/>
            <person name="Aime M.C."/>
        </authorList>
    </citation>
    <scope>NUCLEOTIDE SEQUENCE [LARGE SCALE GENOMIC DNA]</scope>
    <source>
        <strain evidence="1 2">SA 807</strain>
    </source>
</reference>
<gene>
    <name evidence="1" type="ORF">IE53DRAFT_386698</name>
</gene>
<name>A0ACD0NYS2_9BASI</name>
<evidence type="ECO:0000313" key="1">
    <source>
        <dbReference type="EMBL" id="PWN50969.1"/>
    </source>
</evidence>
<organism evidence="1 2">
    <name type="scientific">Violaceomyces palustris</name>
    <dbReference type="NCBI Taxonomy" id="1673888"/>
    <lineage>
        <taxon>Eukaryota</taxon>
        <taxon>Fungi</taxon>
        <taxon>Dikarya</taxon>
        <taxon>Basidiomycota</taxon>
        <taxon>Ustilaginomycotina</taxon>
        <taxon>Ustilaginomycetes</taxon>
        <taxon>Violaceomycetales</taxon>
        <taxon>Violaceomycetaceae</taxon>
        <taxon>Violaceomyces</taxon>
    </lineage>
</organism>
<dbReference type="EMBL" id="KZ819882">
    <property type="protein sequence ID" value="PWN50969.1"/>
    <property type="molecule type" value="Genomic_DNA"/>
</dbReference>
<keyword evidence="2" id="KW-1185">Reference proteome</keyword>
<accession>A0ACD0NYS2</accession>
<dbReference type="Proteomes" id="UP000245626">
    <property type="component" value="Unassembled WGS sequence"/>
</dbReference>